<comment type="subcellular location">
    <subcellularLocation>
        <location evidence="1">Cell outer membrane</location>
    </subcellularLocation>
</comment>
<accession>A0A9X4XMH9</accession>
<keyword evidence="2 6" id="KW-0732">Signal</keyword>
<comment type="caution">
    <text evidence="8">The sequence shown here is derived from an EMBL/GenBank/DDBJ whole genome shotgun (WGS) entry which is preliminary data.</text>
</comment>
<evidence type="ECO:0000256" key="1">
    <source>
        <dbReference type="ARBA" id="ARBA00004442"/>
    </source>
</evidence>
<dbReference type="Proteomes" id="UP000438991">
    <property type="component" value="Unassembled WGS sequence"/>
</dbReference>
<proteinExistence type="inferred from homology"/>
<dbReference type="Gene3D" id="2.40.160.20">
    <property type="match status" value="1"/>
</dbReference>
<comment type="similarity">
    <text evidence="5">Belongs to the Omp25/RopB family.</text>
</comment>
<dbReference type="InterPro" id="IPR051692">
    <property type="entry name" value="OMP-like"/>
</dbReference>
<feature type="signal peptide" evidence="6">
    <location>
        <begin position="1"/>
        <end position="20"/>
    </location>
</feature>
<dbReference type="PANTHER" id="PTHR34001:SF3">
    <property type="entry name" value="BLL7405 PROTEIN"/>
    <property type="match status" value="1"/>
</dbReference>
<evidence type="ECO:0000256" key="3">
    <source>
        <dbReference type="ARBA" id="ARBA00023136"/>
    </source>
</evidence>
<evidence type="ECO:0000259" key="7">
    <source>
        <dbReference type="Pfam" id="PF13505"/>
    </source>
</evidence>
<gene>
    <name evidence="8" type="ORF">GJ689_17130</name>
</gene>
<sequence>MKKVLLASAAILAMAGVASAADMRMPVKAPPPVIAPVFSWTGCYIGGYVGGAWADGDVTAWDLNGYTAVGGWGYKADSSFIGGGTVGCNWQPVGSPFVLGLEGEIGYLSLEGSAYDPILANNGAVAPGVLSSAKIGDWYGMITGRLGYSWDRAMIYVKGGAAFVNVETAIYDGWGLQTMAASASETKATWTVGGGIEWAFDLNWSIKAEYMYIGTNGTQTVTGINPGNGLAYSWDHDLNGIHTAKIGLNYRFGGGAPVMARY</sequence>
<evidence type="ECO:0000256" key="4">
    <source>
        <dbReference type="ARBA" id="ARBA00023237"/>
    </source>
</evidence>
<dbReference type="InterPro" id="IPR011250">
    <property type="entry name" value="OMP/PagP_B-barrel"/>
</dbReference>
<keyword evidence="4" id="KW-0998">Cell outer membrane</keyword>
<reference evidence="8 9" key="1">
    <citation type="submission" date="2019-11" db="EMBL/GenBank/DDBJ databases">
        <title>Whole-genome sequence of Rhodoplanes serenus DSM 18633, type strain.</title>
        <authorList>
            <person name="Kyndt J.A."/>
            <person name="Meyer T.E."/>
        </authorList>
    </citation>
    <scope>NUCLEOTIDE SEQUENCE [LARGE SCALE GENOMIC DNA]</scope>
    <source>
        <strain evidence="8 9">DSM 18633</strain>
    </source>
</reference>
<dbReference type="Pfam" id="PF13505">
    <property type="entry name" value="OMP_b-brl"/>
    <property type="match status" value="1"/>
</dbReference>
<evidence type="ECO:0000256" key="2">
    <source>
        <dbReference type="ARBA" id="ARBA00022729"/>
    </source>
</evidence>
<feature type="domain" description="Outer membrane protein beta-barrel" evidence="7">
    <location>
        <begin position="22"/>
        <end position="252"/>
    </location>
</feature>
<dbReference type="SUPFAM" id="SSF56925">
    <property type="entry name" value="OMPA-like"/>
    <property type="match status" value="1"/>
</dbReference>
<dbReference type="InterPro" id="IPR027385">
    <property type="entry name" value="Beta-barrel_OMP"/>
</dbReference>
<feature type="chain" id="PRO_5040877699" evidence="6">
    <location>
        <begin position="21"/>
        <end position="262"/>
    </location>
</feature>
<evidence type="ECO:0000256" key="6">
    <source>
        <dbReference type="SAM" id="SignalP"/>
    </source>
</evidence>
<evidence type="ECO:0000256" key="5">
    <source>
        <dbReference type="ARBA" id="ARBA00038306"/>
    </source>
</evidence>
<dbReference type="EMBL" id="WNKV01000013">
    <property type="protein sequence ID" value="MTW17933.1"/>
    <property type="molecule type" value="Genomic_DNA"/>
</dbReference>
<evidence type="ECO:0000313" key="9">
    <source>
        <dbReference type="Proteomes" id="UP000438991"/>
    </source>
</evidence>
<dbReference type="RefSeq" id="WP_155480522.1">
    <property type="nucleotide sequence ID" value="NZ_WNKV01000013.1"/>
</dbReference>
<evidence type="ECO:0000313" key="8">
    <source>
        <dbReference type="EMBL" id="MTW17933.1"/>
    </source>
</evidence>
<dbReference type="GO" id="GO:0009279">
    <property type="term" value="C:cell outer membrane"/>
    <property type="evidence" value="ECO:0007669"/>
    <property type="project" value="UniProtKB-SubCell"/>
</dbReference>
<protein>
    <submittedName>
        <fullName evidence="8">Outer membrane beta-barrel protein</fullName>
    </submittedName>
</protein>
<name>A0A9X4XMH9_9BRAD</name>
<dbReference type="AlphaFoldDB" id="A0A9X4XMH9"/>
<keyword evidence="3" id="KW-0472">Membrane</keyword>
<organism evidence="8 9">
    <name type="scientific">Rhodoplanes serenus</name>
    <dbReference type="NCBI Taxonomy" id="200615"/>
    <lineage>
        <taxon>Bacteria</taxon>
        <taxon>Pseudomonadati</taxon>
        <taxon>Pseudomonadota</taxon>
        <taxon>Alphaproteobacteria</taxon>
        <taxon>Hyphomicrobiales</taxon>
        <taxon>Nitrobacteraceae</taxon>
        <taxon>Rhodoplanes</taxon>
    </lineage>
</organism>
<dbReference type="PANTHER" id="PTHR34001">
    <property type="entry name" value="BLL7405 PROTEIN"/>
    <property type="match status" value="1"/>
</dbReference>